<evidence type="ECO:0000313" key="1">
    <source>
        <dbReference type="EMBL" id="OHA09461.1"/>
    </source>
</evidence>
<gene>
    <name evidence="1" type="ORF">A3B37_02040</name>
</gene>
<dbReference type="STRING" id="1802280.A3B37_02040"/>
<dbReference type="Proteomes" id="UP000176705">
    <property type="component" value="Unassembled WGS sequence"/>
</dbReference>
<dbReference type="EMBL" id="MHQS01000002">
    <property type="protein sequence ID" value="OHA09461.1"/>
    <property type="molecule type" value="Genomic_DNA"/>
</dbReference>
<name>A0A1G2LF57_9BACT</name>
<dbReference type="InterPro" id="IPR036249">
    <property type="entry name" value="Thioredoxin-like_sf"/>
</dbReference>
<reference evidence="1 2" key="1">
    <citation type="journal article" date="2016" name="Nat. Commun.">
        <title>Thousands of microbial genomes shed light on interconnected biogeochemical processes in an aquifer system.</title>
        <authorList>
            <person name="Anantharaman K."/>
            <person name="Brown C.T."/>
            <person name="Hug L.A."/>
            <person name="Sharon I."/>
            <person name="Castelle C.J."/>
            <person name="Probst A.J."/>
            <person name="Thomas B.C."/>
            <person name="Singh A."/>
            <person name="Wilkins M.J."/>
            <person name="Karaoz U."/>
            <person name="Brodie E.L."/>
            <person name="Williams K.H."/>
            <person name="Hubbard S.S."/>
            <person name="Banfield J.F."/>
        </authorList>
    </citation>
    <scope>NUCLEOTIDE SEQUENCE [LARGE SCALE GENOMIC DNA]</scope>
</reference>
<comment type="caution">
    <text evidence="1">The sequence shown here is derived from an EMBL/GenBank/DDBJ whole genome shotgun (WGS) entry which is preliminary data.</text>
</comment>
<accession>A0A1G2LF57</accession>
<sequence>MKQNLVLAAVLIALLTGAGVFLVARREAPAALDSFAQCLAGKGATMYGADWCPHCQNEKRAFGDAFRIVPYVECPEDPGRCLAAGISGFPTWIFADGRRFEGEQGVTKLAAASGCPLPSGR</sequence>
<dbReference type="SUPFAM" id="SSF52833">
    <property type="entry name" value="Thioredoxin-like"/>
    <property type="match status" value="1"/>
</dbReference>
<dbReference type="PANTHER" id="PTHR34573:SF1">
    <property type="entry name" value="VITAMIN K EPOXIDE REDUCTASE DOMAIN-CONTAINING PROTEIN"/>
    <property type="match status" value="1"/>
</dbReference>
<dbReference type="Gene3D" id="3.40.30.10">
    <property type="entry name" value="Glutaredoxin"/>
    <property type="match status" value="1"/>
</dbReference>
<evidence type="ECO:0000313" key="2">
    <source>
        <dbReference type="Proteomes" id="UP000176705"/>
    </source>
</evidence>
<evidence type="ECO:0008006" key="3">
    <source>
        <dbReference type="Google" id="ProtNLM"/>
    </source>
</evidence>
<dbReference type="PANTHER" id="PTHR34573">
    <property type="entry name" value="VKC DOMAIN-CONTAINING PROTEIN"/>
    <property type="match status" value="1"/>
</dbReference>
<protein>
    <recommendedName>
        <fullName evidence="3">Thioredoxin domain-containing protein</fullName>
    </recommendedName>
</protein>
<dbReference type="AlphaFoldDB" id="A0A1G2LF57"/>
<organism evidence="1 2">
    <name type="scientific">Candidatus Sungbacteria bacterium RIFCSPLOWO2_01_FULL_59_16</name>
    <dbReference type="NCBI Taxonomy" id="1802280"/>
    <lineage>
        <taxon>Bacteria</taxon>
        <taxon>Candidatus Sungiibacteriota</taxon>
    </lineage>
</organism>
<proteinExistence type="predicted"/>